<dbReference type="PANTHER" id="PTHR21089">
    <property type="entry name" value="SHIKIMATE DEHYDROGENASE"/>
    <property type="match status" value="1"/>
</dbReference>
<evidence type="ECO:0000256" key="6">
    <source>
        <dbReference type="ARBA" id="ARBA00023141"/>
    </source>
</evidence>
<evidence type="ECO:0000256" key="8">
    <source>
        <dbReference type="HAMAP-Rule" id="MF_00222"/>
    </source>
</evidence>
<dbReference type="EMBL" id="JAKILK010000010">
    <property type="protein sequence ID" value="MCL1118509.1"/>
    <property type="molecule type" value="Genomic_DNA"/>
</dbReference>
<dbReference type="CDD" id="cd01065">
    <property type="entry name" value="NAD_bind_Shikimate_DH"/>
    <property type="match status" value="1"/>
</dbReference>
<feature type="binding site" evidence="8">
    <location>
        <begin position="127"/>
        <end position="131"/>
    </location>
    <ligand>
        <name>NADP(+)</name>
        <dbReference type="ChEBI" id="CHEBI:58349"/>
    </ligand>
</feature>
<evidence type="ECO:0000259" key="11">
    <source>
        <dbReference type="Pfam" id="PF18317"/>
    </source>
</evidence>
<evidence type="ECO:0000256" key="4">
    <source>
        <dbReference type="ARBA" id="ARBA00022857"/>
    </source>
</evidence>
<feature type="active site" description="Proton acceptor" evidence="8">
    <location>
        <position position="66"/>
    </location>
</feature>
<comment type="pathway">
    <text evidence="1 8">Metabolic intermediate biosynthesis; chorismate biosynthesis; chorismate from D-erythrose 4-phosphate and phosphoenolpyruvate: step 4/7.</text>
</comment>
<keyword evidence="4 8" id="KW-0521">NADP</keyword>
<dbReference type="RefSeq" id="WP_188843316.1">
    <property type="nucleotide sequence ID" value="NZ_BMOT01000012.1"/>
</dbReference>
<feature type="binding site" evidence="8">
    <location>
        <position position="245"/>
    </location>
    <ligand>
        <name>shikimate</name>
        <dbReference type="ChEBI" id="CHEBI:36208"/>
    </ligand>
</feature>
<keyword evidence="6 8" id="KW-0057">Aromatic amino acid biosynthesis</keyword>
<evidence type="ECO:0000313" key="13">
    <source>
        <dbReference type="Proteomes" id="UP001203212"/>
    </source>
</evidence>
<feature type="binding site" evidence="8">
    <location>
        <position position="103"/>
    </location>
    <ligand>
        <name>shikimate</name>
        <dbReference type="ChEBI" id="CHEBI:36208"/>
    </ligand>
</feature>
<feature type="binding site" evidence="8">
    <location>
        <position position="78"/>
    </location>
    <ligand>
        <name>NADP(+)</name>
        <dbReference type="ChEBI" id="CHEBI:58349"/>
    </ligand>
</feature>
<accession>A0ABT0L450</accession>
<dbReference type="Pfam" id="PF01488">
    <property type="entry name" value="Shikimate_DH"/>
    <property type="match status" value="1"/>
</dbReference>
<dbReference type="InterPro" id="IPR046346">
    <property type="entry name" value="Aminoacid_DH-like_N_sf"/>
</dbReference>
<evidence type="ECO:0000256" key="1">
    <source>
        <dbReference type="ARBA" id="ARBA00004871"/>
    </source>
</evidence>
<gene>
    <name evidence="8 12" type="primary">aroE</name>
    <name evidence="12" type="ORF">L2689_14815</name>
</gene>
<keyword evidence="13" id="KW-1185">Reference proteome</keyword>
<dbReference type="InterPro" id="IPR006151">
    <property type="entry name" value="Shikm_DH/Glu-tRNA_Rdtase"/>
</dbReference>
<protein>
    <recommendedName>
        <fullName evidence="2 8">Shikimate dehydrogenase (NADP(+))</fullName>
        <shortName evidence="8">SDH</shortName>
        <ecNumber evidence="2 8">1.1.1.25</ecNumber>
    </recommendedName>
</protein>
<dbReference type="Pfam" id="PF08501">
    <property type="entry name" value="Shikimate_dh_N"/>
    <property type="match status" value="1"/>
</dbReference>
<evidence type="ECO:0000256" key="5">
    <source>
        <dbReference type="ARBA" id="ARBA00023002"/>
    </source>
</evidence>
<dbReference type="EC" id="1.1.1.25" evidence="2 8"/>
<dbReference type="InterPro" id="IPR036291">
    <property type="entry name" value="NAD(P)-bd_dom_sf"/>
</dbReference>
<dbReference type="GO" id="GO:0004764">
    <property type="term" value="F:shikimate 3-dehydrogenase (NADP+) activity"/>
    <property type="evidence" value="ECO:0007669"/>
    <property type="project" value="UniProtKB-EC"/>
</dbReference>
<keyword evidence="3 8" id="KW-0028">Amino-acid biosynthesis</keyword>
<feature type="domain" description="SDH C-terminal" evidence="11">
    <location>
        <begin position="238"/>
        <end position="268"/>
    </location>
</feature>
<evidence type="ECO:0000259" key="10">
    <source>
        <dbReference type="Pfam" id="PF08501"/>
    </source>
</evidence>
<dbReference type="HAMAP" id="MF_00222">
    <property type="entry name" value="Shikimate_DH_AroE"/>
    <property type="match status" value="1"/>
</dbReference>
<evidence type="ECO:0000256" key="2">
    <source>
        <dbReference type="ARBA" id="ARBA00012962"/>
    </source>
</evidence>
<dbReference type="Pfam" id="PF18317">
    <property type="entry name" value="SDH_C"/>
    <property type="match status" value="1"/>
</dbReference>
<comment type="similarity">
    <text evidence="8">Belongs to the shikimate dehydrogenase family.</text>
</comment>
<feature type="binding site" evidence="8">
    <location>
        <position position="238"/>
    </location>
    <ligand>
        <name>NADP(+)</name>
        <dbReference type="ChEBI" id="CHEBI:58349"/>
    </ligand>
</feature>
<feature type="binding site" evidence="8">
    <location>
        <begin position="151"/>
        <end position="156"/>
    </location>
    <ligand>
        <name>NADP(+)</name>
        <dbReference type="ChEBI" id="CHEBI:58349"/>
    </ligand>
</feature>
<dbReference type="SUPFAM" id="SSF51735">
    <property type="entry name" value="NAD(P)-binding Rossmann-fold domains"/>
    <property type="match status" value="1"/>
</dbReference>
<feature type="binding site" evidence="8">
    <location>
        <position position="214"/>
    </location>
    <ligand>
        <name>NADP(+)</name>
        <dbReference type="ChEBI" id="CHEBI:58349"/>
    </ligand>
</feature>
<dbReference type="PANTHER" id="PTHR21089:SF1">
    <property type="entry name" value="BIFUNCTIONAL 3-DEHYDROQUINATE DEHYDRATASE_SHIKIMATE DEHYDROGENASE, CHLOROPLASTIC"/>
    <property type="match status" value="1"/>
</dbReference>
<dbReference type="InterPro" id="IPR013708">
    <property type="entry name" value="Shikimate_DH-bd_N"/>
</dbReference>
<dbReference type="NCBIfam" id="NF001310">
    <property type="entry name" value="PRK00258.1-2"/>
    <property type="match status" value="1"/>
</dbReference>
<evidence type="ECO:0000259" key="9">
    <source>
        <dbReference type="Pfam" id="PF01488"/>
    </source>
</evidence>
<dbReference type="Gene3D" id="3.40.50.10860">
    <property type="entry name" value="Leucine Dehydrogenase, chain A, domain 1"/>
    <property type="match status" value="1"/>
</dbReference>
<organism evidence="12 13">
    <name type="scientific">Shewanella aestuarii</name>
    <dbReference type="NCBI Taxonomy" id="1028752"/>
    <lineage>
        <taxon>Bacteria</taxon>
        <taxon>Pseudomonadati</taxon>
        <taxon>Pseudomonadota</taxon>
        <taxon>Gammaproteobacteria</taxon>
        <taxon>Alteromonadales</taxon>
        <taxon>Shewanellaceae</taxon>
        <taxon>Shewanella</taxon>
    </lineage>
</organism>
<feature type="domain" description="Shikimate dehydrogenase substrate binding N-terminal" evidence="10">
    <location>
        <begin position="7"/>
        <end position="89"/>
    </location>
</feature>
<dbReference type="InterPro" id="IPR022893">
    <property type="entry name" value="Shikimate_DH_fam"/>
</dbReference>
<reference evidence="12 13" key="1">
    <citation type="submission" date="2022-01" db="EMBL/GenBank/DDBJ databases">
        <title>Whole genome-based taxonomy of the Shewanellaceae.</title>
        <authorList>
            <person name="Martin-Rodriguez A.J."/>
        </authorList>
    </citation>
    <scope>NUCLEOTIDE SEQUENCE [LARGE SCALE GENOMIC DNA]</scope>
    <source>
        <strain evidence="12 13">JCM 17801</strain>
    </source>
</reference>
<feature type="domain" description="Quinate/shikimate 5-dehydrogenase/glutamyl-tRNA reductase" evidence="9">
    <location>
        <begin position="113"/>
        <end position="191"/>
    </location>
</feature>
<feature type="binding site" evidence="8">
    <location>
        <begin position="15"/>
        <end position="17"/>
    </location>
    <ligand>
        <name>shikimate</name>
        <dbReference type="ChEBI" id="CHEBI:36208"/>
    </ligand>
</feature>
<feature type="binding site" evidence="8">
    <location>
        <position position="62"/>
    </location>
    <ligand>
        <name>shikimate</name>
        <dbReference type="ChEBI" id="CHEBI:36208"/>
    </ligand>
</feature>
<evidence type="ECO:0000256" key="7">
    <source>
        <dbReference type="ARBA" id="ARBA00049442"/>
    </source>
</evidence>
<comment type="caution">
    <text evidence="12">The sequence shown here is derived from an EMBL/GenBank/DDBJ whole genome shotgun (WGS) entry which is preliminary data.</text>
</comment>
<evidence type="ECO:0000313" key="12">
    <source>
        <dbReference type="EMBL" id="MCL1118509.1"/>
    </source>
</evidence>
<sequence>MTELYAVFGNPIVQSKSPYIHGEFAKQTLQDISYQAIQPPVDQFESTLRTFIKQGAKGANVTAPFKQQAYALCDELSELAQLAGAVNTLTFTDDGKIHGDNTDGVGLVNDLEAQFGLLKDKHVLLIGAGGAARGCILPILQHQVAQLVICNRTHEKAQQLQNVFSDYGNIFAKPIEDLLSPFDLVINSTSAGLTGQLISLPSVIVDKTTDCYDMTYSQHTTVFNQWAKDQKAHKTADGLGMLVGQAAKSFSLWRGVTPNTSPVMEKLRSSLAQKVPS</sequence>
<feature type="binding site" evidence="8">
    <location>
        <position position="87"/>
    </location>
    <ligand>
        <name>shikimate</name>
        <dbReference type="ChEBI" id="CHEBI:36208"/>
    </ligand>
</feature>
<dbReference type="SUPFAM" id="SSF53223">
    <property type="entry name" value="Aminoacid dehydrogenase-like, N-terminal domain"/>
    <property type="match status" value="1"/>
</dbReference>
<comment type="function">
    <text evidence="8">Involved in the biosynthesis of the chorismate, which leads to the biosynthesis of aromatic amino acids. Catalyzes the reversible NADPH linked reduction of 3-dehydroshikimate (DHSA) to yield shikimate (SA).</text>
</comment>
<keyword evidence="5 8" id="KW-0560">Oxidoreductase</keyword>
<feature type="binding site" evidence="8">
    <location>
        <position position="216"/>
    </location>
    <ligand>
        <name>shikimate</name>
        <dbReference type="ChEBI" id="CHEBI:36208"/>
    </ligand>
</feature>
<name>A0ABT0L450_9GAMM</name>
<comment type="catalytic activity">
    <reaction evidence="7 8">
        <text>shikimate + NADP(+) = 3-dehydroshikimate + NADPH + H(+)</text>
        <dbReference type="Rhea" id="RHEA:17737"/>
        <dbReference type="ChEBI" id="CHEBI:15378"/>
        <dbReference type="ChEBI" id="CHEBI:16630"/>
        <dbReference type="ChEBI" id="CHEBI:36208"/>
        <dbReference type="ChEBI" id="CHEBI:57783"/>
        <dbReference type="ChEBI" id="CHEBI:58349"/>
        <dbReference type="EC" id="1.1.1.25"/>
    </reaction>
</comment>
<dbReference type="InterPro" id="IPR011342">
    <property type="entry name" value="Shikimate_DH"/>
</dbReference>
<dbReference type="Proteomes" id="UP001203212">
    <property type="component" value="Unassembled WGS sequence"/>
</dbReference>
<evidence type="ECO:0000256" key="3">
    <source>
        <dbReference type="ARBA" id="ARBA00022605"/>
    </source>
</evidence>
<dbReference type="Gene3D" id="3.40.50.720">
    <property type="entry name" value="NAD(P)-binding Rossmann-like Domain"/>
    <property type="match status" value="1"/>
</dbReference>
<comment type="subunit">
    <text evidence="8">Homodimer.</text>
</comment>
<dbReference type="InterPro" id="IPR041121">
    <property type="entry name" value="SDH_C"/>
</dbReference>
<proteinExistence type="inferred from homology"/>
<dbReference type="NCBIfam" id="TIGR00507">
    <property type="entry name" value="aroE"/>
    <property type="match status" value="1"/>
</dbReference>